<dbReference type="PROSITE" id="PS50110">
    <property type="entry name" value="RESPONSE_REGULATORY"/>
    <property type="match status" value="1"/>
</dbReference>
<evidence type="ECO:0000256" key="7">
    <source>
        <dbReference type="ARBA" id="ARBA00022741"/>
    </source>
</evidence>
<dbReference type="SUPFAM" id="SSF55781">
    <property type="entry name" value="GAF domain-like"/>
    <property type="match status" value="1"/>
</dbReference>
<evidence type="ECO:0000256" key="9">
    <source>
        <dbReference type="ARBA" id="ARBA00022840"/>
    </source>
</evidence>
<dbReference type="PROSITE" id="PS50839">
    <property type="entry name" value="CHASE"/>
    <property type="match status" value="1"/>
</dbReference>
<dbReference type="Pfam" id="PF03924">
    <property type="entry name" value="CHASE"/>
    <property type="match status" value="1"/>
</dbReference>
<dbReference type="Pfam" id="PF08447">
    <property type="entry name" value="PAS_3"/>
    <property type="match status" value="1"/>
</dbReference>
<evidence type="ECO:0000256" key="6">
    <source>
        <dbReference type="ARBA" id="ARBA00022692"/>
    </source>
</evidence>
<evidence type="ECO:0000259" key="17">
    <source>
        <dbReference type="PROSITE" id="PS50109"/>
    </source>
</evidence>
<dbReference type="InterPro" id="IPR013655">
    <property type="entry name" value="PAS_fold_3"/>
</dbReference>
<dbReference type="SMART" id="SM00065">
    <property type="entry name" value="GAF"/>
    <property type="match status" value="1"/>
</dbReference>
<comment type="catalytic activity">
    <reaction evidence="1">
        <text>ATP + protein L-histidine = ADP + protein N-phospho-L-histidine.</text>
        <dbReference type="EC" id="2.7.13.3"/>
    </reaction>
</comment>
<evidence type="ECO:0000256" key="10">
    <source>
        <dbReference type="ARBA" id="ARBA00022989"/>
    </source>
</evidence>
<sequence>MPPASKSRFYAIAFYGLIALTLAVAVFLDHLNYQKAEQQYRQDVREVAQSYRSRLQALMTANIQLVRGLIPAIAAQPNLNQQQFSVIAQSLFTSSKELRTIGAAPDMVIRMTYPLKGNEGAIGLDYMATPSQRDAALAAKEGGEIVIDAPVNLVQGGVGIIARLPIYLQQPKQEFWGLISVVLDANKVYSNGGLVQLQEQFNVALYKRNPDKHMFGDTAIRYSDPIELSISLPNDTWYLAVQPQAGWQPPWESFGYARIAIILTTLLVVLFLAWLRALFLKLMVNEQRLQALFDLFPLGIALCDAKTGRYINANKALLNSLDTHLQQLKQQHFANTLRFNERTVPALDQLRHGQHIVAGEALWQNNGTFPVNVNGVQFTNAQGEPFVWLLIEDLREKKATQAEILEKSQRLALIVENIGVGTWDWQVQSGEVTFNERWAQIIGYELEELTPINIDTWLNHTHPDDLKESGLRLEQHWQGHSEQYVCEARMRHKLGHWVWVLDTGRVIEWCDDGRPKRMIGTHLDISSQKSTEAALRHAKQEIERFFELSANFMAILNVHGFFERANSRIYRGLGFTASEILAKPLLDFVACDDKERVQQQFDKLSQQDNETQFDCYLRTHSHKQLLCRINLALDQENSKIYMVASDITEQQRISKQLLTHKQMLEAMSTQARIGAWELNNDTNHAFWSKVNREIHGVDDSYLITADNLFHFFTPSSQSQLNTLITRTINDRQPFCTELQIVTAQGAKKWVRVRGEAEFDQQRCIRIFGSTQDIDGEKRGQLAQQQLAQRNSALAGLTVDDAILNGDLDAAKHIITRMVSRTLNTHRVSIWLFDDAHQEMHLLSLYEQEKNSHSESGVLVGEQYPTYFSAIQKRAVLSISDAHNDPLTREFLQDYLQPLNIHALLDCAIPGRHGMVGVVCAEQLHEPRVWSENDENFLIAIANIIGGVYANHERQLTEIALRNAKNKAEHAALVKSEFLASMSHEIRTPMNGVLGMLELLDHSTLNDSQHHHLQLARSSANTLLSIINDILDFSKIEAGKVEIEHISFDIHQVLSQVVESLALKAQQQNNRLYLDAHQLPQQIVEGDPNRLRQVLANLLSNAIKFTEDGEITITATLDEHGVFTCSVQDTGIGISKQAQAQLFDAFTQADSSTTRRFGGTGLGLAIVRQLCQLMHGDVSVKSTVDQGSTFTFFIQLEADEQSTITQHLVGEHVAIFCHDRQESILARQHCELMGAQVTCFTDGNDLLEHLANQSVERLIIDAEPLLKNTHELQHRLKSTLSEQCQLLVLANMEQTNEVNEQLEFEHFRLAFHPLTSFDIFSGYTRSEETGAQQLSGTINCLLVEDNQVNQIVTSSLLDKHGCNYEIANDGQQAITRLQQCPSGYFDVVLMDCQMPILDGYQAATQIRQGKAGEQHQNIAIIALTANAMEGDKEKCLQSGMNDYLSKPLKPDALYEKLTIWAHMAPPCE</sequence>
<dbReference type="InterPro" id="IPR000014">
    <property type="entry name" value="PAS"/>
</dbReference>
<dbReference type="Pfam" id="PF00512">
    <property type="entry name" value="HisKA"/>
    <property type="match status" value="1"/>
</dbReference>
<dbReference type="InterPro" id="IPR001789">
    <property type="entry name" value="Sig_transdc_resp-reg_receiver"/>
</dbReference>
<dbReference type="Pfam" id="PF13426">
    <property type="entry name" value="PAS_9"/>
    <property type="match status" value="1"/>
</dbReference>
<gene>
    <name evidence="21" type="ORF">CWC05_15750</name>
</gene>
<keyword evidence="11" id="KW-0902">Two-component regulatory system</keyword>
<dbReference type="EC" id="2.7.13.3" evidence="3"/>
<dbReference type="SMART" id="SM00388">
    <property type="entry name" value="HisKA"/>
    <property type="match status" value="1"/>
</dbReference>
<dbReference type="PROSITE" id="PS50112">
    <property type="entry name" value="PAS"/>
    <property type="match status" value="1"/>
</dbReference>
<evidence type="ECO:0000256" key="15">
    <source>
        <dbReference type="PROSITE-ProRule" id="PRU00169"/>
    </source>
</evidence>
<dbReference type="InterPro" id="IPR003018">
    <property type="entry name" value="GAF"/>
</dbReference>
<dbReference type="PANTHER" id="PTHR45339:SF1">
    <property type="entry name" value="HYBRID SIGNAL TRANSDUCTION HISTIDINE KINASE J"/>
    <property type="match status" value="1"/>
</dbReference>
<dbReference type="PRINTS" id="PR00344">
    <property type="entry name" value="BCTRLSENSOR"/>
</dbReference>
<feature type="domain" description="PAS" evidence="19">
    <location>
        <begin position="538"/>
        <end position="608"/>
    </location>
</feature>
<evidence type="ECO:0000256" key="5">
    <source>
        <dbReference type="ARBA" id="ARBA00022679"/>
    </source>
</evidence>
<dbReference type="InterPro" id="IPR001610">
    <property type="entry name" value="PAC"/>
</dbReference>
<evidence type="ECO:0000256" key="4">
    <source>
        <dbReference type="ARBA" id="ARBA00022553"/>
    </source>
</evidence>
<dbReference type="CDD" id="cd17546">
    <property type="entry name" value="REC_hyHK_CKI1_RcsC-like"/>
    <property type="match status" value="1"/>
</dbReference>
<feature type="domain" description="Histidine kinase" evidence="17">
    <location>
        <begin position="980"/>
        <end position="1197"/>
    </location>
</feature>
<evidence type="ECO:0000256" key="12">
    <source>
        <dbReference type="ARBA" id="ARBA00023136"/>
    </source>
</evidence>
<evidence type="ECO:0000256" key="14">
    <source>
        <dbReference type="ARBA" id="ARBA00068150"/>
    </source>
</evidence>
<reference evidence="22" key="2">
    <citation type="submission" date="2019-06" db="EMBL/GenBank/DDBJ databases">
        <title>Co-occurence of chitin degradation, pigmentation and bioactivity in marine Pseudoalteromonas.</title>
        <authorList>
            <person name="Sonnenschein E.C."/>
            <person name="Bech P.K."/>
        </authorList>
    </citation>
    <scope>NUCLEOTIDE SEQUENCE [LARGE SCALE GENOMIC DNA]</scope>
    <source>
        <strain evidence="22">S2897</strain>
    </source>
</reference>
<feature type="domain" description="CHASE" evidence="20">
    <location>
        <begin position="105"/>
        <end position="197"/>
    </location>
</feature>
<comment type="caution">
    <text evidence="21">The sequence shown here is derived from an EMBL/GenBank/DDBJ whole genome shotgun (WGS) entry which is preliminary data.</text>
</comment>
<dbReference type="Gene3D" id="1.10.287.130">
    <property type="match status" value="1"/>
</dbReference>
<dbReference type="InterPro" id="IPR042240">
    <property type="entry name" value="CHASE_sf"/>
</dbReference>
<evidence type="ECO:0000313" key="22">
    <source>
        <dbReference type="Proteomes" id="UP000305874"/>
    </source>
</evidence>
<evidence type="ECO:0000313" key="21">
    <source>
        <dbReference type="EMBL" id="TMP86050.1"/>
    </source>
</evidence>
<dbReference type="Proteomes" id="UP000305874">
    <property type="component" value="Unassembled WGS sequence"/>
</dbReference>
<dbReference type="SMART" id="SM00387">
    <property type="entry name" value="HATPase_c"/>
    <property type="match status" value="1"/>
</dbReference>
<dbReference type="NCBIfam" id="TIGR00229">
    <property type="entry name" value="sensory_box"/>
    <property type="match status" value="2"/>
</dbReference>
<dbReference type="EMBL" id="PNCG01000016">
    <property type="protein sequence ID" value="TMP86050.1"/>
    <property type="molecule type" value="Genomic_DNA"/>
</dbReference>
<dbReference type="Gene3D" id="3.30.450.350">
    <property type="entry name" value="CHASE domain"/>
    <property type="match status" value="1"/>
</dbReference>
<dbReference type="InterPro" id="IPR036890">
    <property type="entry name" value="HATPase_C_sf"/>
</dbReference>
<dbReference type="InterPro" id="IPR029016">
    <property type="entry name" value="GAF-like_dom_sf"/>
</dbReference>
<evidence type="ECO:0000256" key="11">
    <source>
        <dbReference type="ARBA" id="ARBA00023012"/>
    </source>
</evidence>
<proteinExistence type="predicted"/>
<dbReference type="Gene3D" id="3.30.565.10">
    <property type="entry name" value="Histidine kinase-like ATPase, C-terminal domain"/>
    <property type="match status" value="1"/>
</dbReference>
<dbReference type="Pfam" id="PF00072">
    <property type="entry name" value="Response_reg"/>
    <property type="match status" value="1"/>
</dbReference>
<dbReference type="Gene3D" id="3.40.50.2300">
    <property type="match status" value="1"/>
</dbReference>
<dbReference type="InterPro" id="IPR003661">
    <property type="entry name" value="HisK_dim/P_dom"/>
</dbReference>
<evidence type="ECO:0000256" key="2">
    <source>
        <dbReference type="ARBA" id="ARBA00004370"/>
    </source>
</evidence>
<keyword evidence="12 16" id="KW-0472">Membrane</keyword>
<evidence type="ECO:0000256" key="13">
    <source>
        <dbReference type="ARBA" id="ARBA00064003"/>
    </source>
</evidence>
<dbReference type="GO" id="GO:0005524">
    <property type="term" value="F:ATP binding"/>
    <property type="evidence" value="ECO:0007669"/>
    <property type="project" value="UniProtKB-KW"/>
</dbReference>
<reference evidence="21 22" key="1">
    <citation type="submission" date="2017-12" db="EMBL/GenBank/DDBJ databases">
        <authorList>
            <person name="Paulsen S."/>
            <person name="Gram L.K."/>
        </authorList>
    </citation>
    <scope>NUCLEOTIDE SEQUENCE [LARGE SCALE GENOMIC DNA]</scope>
    <source>
        <strain evidence="21 22">S2897</strain>
    </source>
</reference>
<evidence type="ECO:0000256" key="16">
    <source>
        <dbReference type="SAM" id="Phobius"/>
    </source>
</evidence>
<dbReference type="SMART" id="SM00086">
    <property type="entry name" value="PAC"/>
    <property type="match status" value="3"/>
</dbReference>
<protein>
    <recommendedName>
        <fullName evidence="14">Sensory/regulatory protein RpfC</fullName>
        <ecNumber evidence="3">2.7.13.3</ecNumber>
    </recommendedName>
</protein>
<evidence type="ECO:0000259" key="18">
    <source>
        <dbReference type="PROSITE" id="PS50110"/>
    </source>
</evidence>
<keyword evidence="7" id="KW-0547">Nucleotide-binding</keyword>
<dbReference type="SMART" id="SM01079">
    <property type="entry name" value="CHASE"/>
    <property type="match status" value="1"/>
</dbReference>
<dbReference type="GO" id="GO:0000155">
    <property type="term" value="F:phosphorelay sensor kinase activity"/>
    <property type="evidence" value="ECO:0007669"/>
    <property type="project" value="InterPro"/>
</dbReference>
<feature type="transmembrane region" description="Helical" evidence="16">
    <location>
        <begin position="259"/>
        <end position="279"/>
    </location>
</feature>
<keyword evidence="5" id="KW-0808">Transferase</keyword>
<evidence type="ECO:0000259" key="20">
    <source>
        <dbReference type="PROSITE" id="PS50839"/>
    </source>
</evidence>
<evidence type="ECO:0000256" key="1">
    <source>
        <dbReference type="ARBA" id="ARBA00000085"/>
    </source>
</evidence>
<keyword evidence="6 16" id="KW-0812">Transmembrane</keyword>
<accession>A0A5S3Z2J0</accession>
<dbReference type="FunFam" id="3.30.565.10:FF:000010">
    <property type="entry name" value="Sensor histidine kinase RcsC"/>
    <property type="match status" value="1"/>
</dbReference>
<comment type="subcellular location">
    <subcellularLocation>
        <location evidence="2">Membrane</location>
    </subcellularLocation>
</comment>
<keyword evidence="10 16" id="KW-1133">Transmembrane helix</keyword>
<dbReference type="SUPFAM" id="SSF52172">
    <property type="entry name" value="CheY-like"/>
    <property type="match status" value="1"/>
</dbReference>
<dbReference type="Gene3D" id="3.30.450.40">
    <property type="match status" value="1"/>
</dbReference>
<dbReference type="RefSeq" id="WP_138548789.1">
    <property type="nucleotide sequence ID" value="NZ_PNCG01000016.1"/>
</dbReference>
<keyword evidence="8" id="KW-0418">Kinase</keyword>
<dbReference type="SUPFAM" id="SSF55785">
    <property type="entry name" value="PYP-like sensor domain (PAS domain)"/>
    <property type="match status" value="4"/>
</dbReference>
<dbReference type="SUPFAM" id="SSF47384">
    <property type="entry name" value="Homodimeric domain of signal transducing histidine kinase"/>
    <property type="match status" value="1"/>
</dbReference>
<evidence type="ECO:0000256" key="8">
    <source>
        <dbReference type="ARBA" id="ARBA00022777"/>
    </source>
</evidence>
<dbReference type="InterPro" id="IPR036097">
    <property type="entry name" value="HisK_dim/P_sf"/>
</dbReference>
<name>A0A5S3Z2J0_9GAMM</name>
<dbReference type="CDD" id="cd16922">
    <property type="entry name" value="HATPase_EvgS-ArcB-TorS-like"/>
    <property type="match status" value="1"/>
</dbReference>
<dbReference type="InterPro" id="IPR004358">
    <property type="entry name" value="Sig_transdc_His_kin-like_C"/>
</dbReference>
<dbReference type="CDD" id="cd00130">
    <property type="entry name" value="PAS"/>
    <property type="match status" value="2"/>
</dbReference>
<dbReference type="CDD" id="cd00082">
    <property type="entry name" value="HisKA"/>
    <property type="match status" value="1"/>
</dbReference>
<keyword evidence="4 15" id="KW-0597">Phosphoprotein</keyword>
<dbReference type="SMART" id="SM00448">
    <property type="entry name" value="REC"/>
    <property type="match status" value="1"/>
</dbReference>
<dbReference type="SMART" id="SM00091">
    <property type="entry name" value="PAS"/>
    <property type="match status" value="3"/>
</dbReference>
<dbReference type="InterPro" id="IPR006189">
    <property type="entry name" value="CHASE_dom"/>
</dbReference>
<feature type="domain" description="Response regulatory" evidence="18">
    <location>
        <begin position="1338"/>
        <end position="1460"/>
    </location>
</feature>
<dbReference type="Pfam" id="PF02518">
    <property type="entry name" value="HATPase_c"/>
    <property type="match status" value="1"/>
</dbReference>
<comment type="subunit">
    <text evidence="13">At low DSF concentrations, interacts with RpfF.</text>
</comment>
<dbReference type="InterPro" id="IPR003594">
    <property type="entry name" value="HATPase_dom"/>
</dbReference>
<dbReference type="Pfam" id="PF13188">
    <property type="entry name" value="PAS_8"/>
    <property type="match status" value="1"/>
</dbReference>
<dbReference type="InterPro" id="IPR011006">
    <property type="entry name" value="CheY-like_superfamily"/>
</dbReference>
<evidence type="ECO:0000256" key="3">
    <source>
        <dbReference type="ARBA" id="ARBA00012438"/>
    </source>
</evidence>
<keyword evidence="9" id="KW-0067">ATP-binding</keyword>
<evidence type="ECO:0000259" key="19">
    <source>
        <dbReference type="PROSITE" id="PS50112"/>
    </source>
</evidence>
<feature type="transmembrane region" description="Helical" evidence="16">
    <location>
        <begin position="12"/>
        <end position="31"/>
    </location>
</feature>
<dbReference type="InterPro" id="IPR005467">
    <property type="entry name" value="His_kinase_dom"/>
</dbReference>
<dbReference type="SUPFAM" id="SSF55874">
    <property type="entry name" value="ATPase domain of HSP90 chaperone/DNA topoisomerase II/histidine kinase"/>
    <property type="match status" value="1"/>
</dbReference>
<feature type="modified residue" description="4-aspartylphosphate" evidence="15">
    <location>
        <position position="1390"/>
    </location>
</feature>
<dbReference type="FunFam" id="1.10.287.130:FF:000002">
    <property type="entry name" value="Two-component osmosensing histidine kinase"/>
    <property type="match status" value="1"/>
</dbReference>
<organism evidence="21 22">
    <name type="scientific">Pseudoalteromonas ruthenica</name>
    <dbReference type="NCBI Taxonomy" id="151081"/>
    <lineage>
        <taxon>Bacteria</taxon>
        <taxon>Pseudomonadati</taxon>
        <taxon>Pseudomonadota</taxon>
        <taxon>Gammaproteobacteria</taxon>
        <taxon>Alteromonadales</taxon>
        <taxon>Pseudoalteromonadaceae</taxon>
        <taxon>Pseudoalteromonas</taxon>
    </lineage>
</organism>
<dbReference type="Gene3D" id="3.30.450.20">
    <property type="entry name" value="PAS domain"/>
    <property type="match status" value="4"/>
</dbReference>
<dbReference type="Pfam" id="PF01590">
    <property type="entry name" value="GAF"/>
    <property type="match status" value="1"/>
</dbReference>
<dbReference type="InterPro" id="IPR035965">
    <property type="entry name" value="PAS-like_dom_sf"/>
</dbReference>
<dbReference type="GO" id="GO:0016020">
    <property type="term" value="C:membrane"/>
    <property type="evidence" value="ECO:0007669"/>
    <property type="project" value="UniProtKB-SubCell"/>
</dbReference>
<dbReference type="PANTHER" id="PTHR45339">
    <property type="entry name" value="HYBRID SIGNAL TRANSDUCTION HISTIDINE KINASE J"/>
    <property type="match status" value="1"/>
</dbReference>
<dbReference type="PROSITE" id="PS50109">
    <property type="entry name" value="HIS_KIN"/>
    <property type="match status" value="1"/>
</dbReference>